<name>A0A498JS70_MALDO</name>
<dbReference type="EMBL" id="RDQH01000331">
    <property type="protein sequence ID" value="RXH98035.1"/>
    <property type="molecule type" value="Genomic_DNA"/>
</dbReference>
<evidence type="ECO:0008006" key="8">
    <source>
        <dbReference type="Google" id="ProtNLM"/>
    </source>
</evidence>
<feature type="domain" description="RRM" evidence="4">
    <location>
        <begin position="464"/>
        <end position="539"/>
    </location>
</feature>
<dbReference type="GO" id="GO:0003729">
    <property type="term" value="F:mRNA binding"/>
    <property type="evidence" value="ECO:0007669"/>
    <property type="project" value="TreeGrafter"/>
</dbReference>
<dbReference type="PROSITE" id="PS50102">
    <property type="entry name" value="RRM"/>
    <property type="match status" value="1"/>
</dbReference>
<feature type="region of interest" description="Disordered" evidence="3">
    <location>
        <begin position="586"/>
        <end position="620"/>
    </location>
</feature>
<dbReference type="GO" id="GO:0005829">
    <property type="term" value="C:cytosol"/>
    <property type="evidence" value="ECO:0007669"/>
    <property type="project" value="TreeGrafter"/>
</dbReference>
<evidence type="ECO:0000313" key="6">
    <source>
        <dbReference type="EMBL" id="RXH98035.1"/>
    </source>
</evidence>
<dbReference type="InterPro" id="IPR035979">
    <property type="entry name" value="RBD_domain_sf"/>
</dbReference>
<evidence type="ECO:0000256" key="2">
    <source>
        <dbReference type="PROSITE-ProRule" id="PRU00176"/>
    </source>
</evidence>
<feature type="domain" description="NTF2" evidence="5">
    <location>
        <begin position="161"/>
        <end position="275"/>
    </location>
</feature>
<dbReference type="SMART" id="SM00360">
    <property type="entry name" value="RRM"/>
    <property type="match status" value="1"/>
</dbReference>
<gene>
    <name evidence="6" type="ORF">DVH24_010360</name>
</gene>
<dbReference type="PANTHER" id="PTHR10693">
    <property type="entry name" value="RAS GTPASE-ACTIVATING PROTEIN-BINDING PROTEIN"/>
    <property type="match status" value="1"/>
</dbReference>
<evidence type="ECO:0000259" key="5">
    <source>
        <dbReference type="PROSITE" id="PS50177"/>
    </source>
</evidence>
<keyword evidence="1 2" id="KW-0694">RNA-binding</keyword>
<dbReference type="STRING" id="3750.A0A498JS70"/>
<dbReference type="SUPFAM" id="SSF54427">
    <property type="entry name" value="NTF2-like"/>
    <property type="match status" value="1"/>
</dbReference>
<proteinExistence type="predicted"/>
<dbReference type="AlphaFoldDB" id="A0A498JS70"/>
<dbReference type="SUPFAM" id="SSF54928">
    <property type="entry name" value="RNA-binding domain, RBD"/>
    <property type="match status" value="1"/>
</dbReference>
<dbReference type="GO" id="GO:1990904">
    <property type="term" value="C:ribonucleoprotein complex"/>
    <property type="evidence" value="ECO:0007669"/>
    <property type="project" value="TreeGrafter"/>
</dbReference>
<evidence type="ECO:0000259" key="4">
    <source>
        <dbReference type="PROSITE" id="PS50102"/>
    </source>
</evidence>
<dbReference type="Gene3D" id="3.10.450.50">
    <property type="match status" value="1"/>
</dbReference>
<feature type="region of interest" description="Disordered" evidence="3">
    <location>
        <begin position="417"/>
        <end position="457"/>
    </location>
</feature>
<dbReference type="Proteomes" id="UP000290289">
    <property type="component" value="Chromosome 5"/>
</dbReference>
<organism evidence="6 7">
    <name type="scientific">Malus domestica</name>
    <name type="common">Apple</name>
    <name type="synonym">Pyrus malus</name>
    <dbReference type="NCBI Taxonomy" id="3750"/>
    <lineage>
        <taxon>Eukaryota</taxon>
        <taxon>Viridiplantae</taxon>
        <taxon>Streptophyta</taxon>
        <taxon>Embryophyta</taxon>
        <taxon>Tracheophyta</taxon>
        <taxon>Spermatophyta</taxon>
        <taxon>Magnoliopsida</taxon>
        <taxon>eudicotyledons</taxon>
        <taxon>Gunneridae</taxon>
        <taxon>Pentapetalae</taxon>
        <taxon>rosids</taxon>
        <taxon>fabids</taxon>
        <taxon>Rosales</taxon>
        <taxon>Rosaceae</taxon>
        <taxon>Amygdaloideae</taxon>
        <taxon>Maleae</taxon>
        <taxon>Malus</taxon>
    </lineage>
</organism>
<evidence type="ECO:0000313" key="7">
    <source>
        <dbReference type="Proteomes" id="UP000290289"/>
    </source>
</evidence>
<dbReference type="Pfam" id="PF00076">
    <property type="entry name" value="RRM_1"/>
    <property type="match status" value="1"/>
</dbReference>
<accession>A0A498JS70</accession>
<dbReference type="InterPro" id="IPR039539">
    <property type="entry name" value="Ras_GTPase_bind_prot"/>
</dbReference>
<comment type="caution">
    <text evidence="6">The sequence shown here is derived from an EMBL/GenBank/DDBJ whole genome shotgun (WGS) entry which is preliminary data.</text>
</comment>
<evidence type="ECO:0000256" key="3">
    <source>
        <dbReference type="SAM" id="MobiDB-lite"/>
    </source>
</evidence>
<dbReference type="CDD" id="cd00590">
    <property type="entry name" value="RRM_SF"/>
    <property type="match status" value="1"/>
</dbReference>
<dbReference type="Gene3D" id="3.30.70.330">
    <property type="match status" value="1"/>
</dbReference>
<dbReference type="InterPro" id="IPR000504">
    <property type="entry name" value="RRM_dom"/>
</dbReference>
<dbReference type="Pfam" id="PF02136">
    <property type="entry name" value="NTF2"/>
    <property type="match status" value="1"/>
</dbReference>
<reference evidence="6 7" key="1">
    <citation type="submission" date="2018-10" db="EMBL/GenBank/DDBJ databases">
        <title>A high-quality apple genome assembly.</title>
        <authorList>
            <person name="Hu J."/>
        </authorList>
    </citation>
    <scope>NUCLEOTIDE SEQUENCE [LARGE SCALE GENOMIC DNA]</scope>
    <source>
        <strain evidence="7">cv. HFTH1</strain>
        <tissue evidence="6">Young leaf</tissue>
    </source>
</reference>
<dbReference type="InterPro" id="IPR002075">
    <property type="entry name" value="NTF2_dom"/>
</dbReference>
<dbReference type="PANTHER" id="PTHR10693:SF20">
    <property type="entry name" value="AT27578P"/>
    <property type="match status" value="1"/>
</dbReference>
<evidence type="ECO:0000256" key="1">
    <source>
        <dbReference type="ARBA" id="ARBA00022884"/>
    </source>
</evidence>
<dbReference type="FunFam" id="3.10.450.50:FF:000003">
    <property type="entry name" value="Nuclear transport factor 2 family protein"/>
    <property type="match status" value="1"/>
</dbReference>
<protein>
    <recommendedName>
        <fullName evidence="8">NTF2 domain-containing protein</fullName>
    </recommendedName>
</protein>
<feature type="compositionally biased region" description="Polar residues" evidence="3">
    <location>
        <begin position="442"/>
        <end position="453"/>
    </location>
</feature>
<dbReference type="CDD" id="cd00780">
    <property type="entry name" value="NTF2"/>
    <property type="match status" value="1"/>
</dbReference>
<dbReference type="InterPro" id="IPR018222">
    <property type="entry name" value="Nuclear_transport_factor_2_euk"/>
</dbReference>
<sequence length="647" mass="70837">MRIAGINGTGRLTFFAFVVCKAANLTVINVQLTFLDQKFLYMLYWFGTIYRLNSQDRLGYMVLMEGPKRDDWVPRLLMFLGSHDSAGARMLHALKGLLRALNPLKTLETAKRRREEVREVAELSAYLFFFSHLTSADPRSEMATMVQQAPVESLAPTADVVGNAFVLQYYNILEQSPELVHRFYQDISKLGRPGDDGIMSITTTMEEINKKILDYGELSANIKTVDAQESYNGGVFVLVTGYLTGKDLLRKTFTQSFFLAPQDVGYFVLNDVFRYVEDSNPENEDNGLVVDVEVEPPITPKHDATALQDNHVPEPVISVSEGVVKEELFKPSENGVVSVEEKEVPEPEVVNEIPDDSEVVNKVEAESFTKVEAESKPKVEVESNSKVEAESNSKVEAPKKSYASILKSMKEGTVPFSTPAPVRSVPKKQENQVATAPISAPVSETVSSTNARENGNLEPEAEGHSIYIKGLPMDCTNTVIETEFKKFGQIKKNGVQVRMLRGFCFGFVEFEAASSVQSAMEASPIEISGQQVYVEEKRSTRGRGRFSGKGNGNGYRTEGPRGRGGYGGYGGGRAYGRGDFNGGRGDFKSDYGSRSSNRGGSLGRGGDGYQRSDNGGRVNRAGGVAVNAAAKGTAPQDQILTNVITAT</sequence>
<feature type="region of interest" description="Disordered" evidence="3">
    <location>
        <begin position="536"/>
        <end position="565"/>
    </location>
</feature>
<dbReference type="InterPro" id="IPR012677">
    <property type="entry name" value="Nucleotide-bd_a/b_plait_sf"/>
</dbReference>
<keyword evidence="7" id="KW-1185">Reference proteome</keyword>
<dbReference type="InterPro" id="IPR032710">
    <property type="entry name" value="NTF2-like_dom_sf"/>
</dbReference>
<dbReference type="PROSITE" id="PS50177">
    <property type="entry name" value="NTF2_DOMAIN"/>
    <property type="match status" value="1"/>
</dbReference>